<dbReference type="InterPro" id="IPR019191">
    <property type="entry name" value="Essential_protein_Yae1_N"/>
</dbReference>
<dbReference type="InterPro" id="IPR038881">
    <property type="entry name" value="Yae1-like"/>
</dbReference>
<feature type="region of interest" description="Disordered" evidence="10">
    <location>
        <begin position="182"/>
        <end position="210"/>
    </location>
</feature>
<evidence type="ECO:0000256" key="8">
    <source>
        <dbReference type="ARBA" id="ARBA00022490"/>
    </source>
</evidence>
<evidence type="ECO:0000256" key="5">
    <source>
        <dbReference type="ARBA" id="ARBA00011427"/>
    </source>
</evidence>
<comment type="subunit">
    <text evidence="5">May form a complex with LTO1.</text>
</comment>
<dbReference type="AlphaFoldDB" id="A0A1F5LLT8"/>
<evidence type="ECO:0000256" key="10">
    <source>
        <dbReference type="SAM" id="MobiDB-lite"/>
    </source>
</evidence>
<evidence type="ECO:0000256" key="2">
    <source>
        <dbReference type="ARBA" id="ARBA00004123"/>
    </source>
</evidence>
<feature type="compositionally biased region" description="Low complexity" evidence="10">
    <location>
        <begin position="119"/>
        <end position="138"/>
    </location>
</feature>
<evidence type="ECO:0000259" key="11">
    <source>
        <dbReference type="Pfam" id="PF09811"/>
    </source>
</evidence>
<evidence type="ECO:0000313" key="12">
    <source>
        <dbReference type="EMBL" id="OGE54178.1"/>
    </source>
</evidence>
<evidence type="ECO:0000256" key="4">
    <source>
        <dbReference type="ARBA" id="ARBA00007096"/>
    </source>
</evidence>
<comment type="caution">
    <text evidence="12">The sequence shown here is derived from an EMBL/GenBank/DDBJ whole genome shotgun (WGS) entry which is preliminary data.</text>
</comment>
<evidence type="ECO:0000256" key="6">
    <source>
        <dbReference type="ARBA" id="ARBA00017286"/>
    </source>
</evidence>
<evidence type="ECO:0000256" key="3">
    <source>
        <dbReference type="ARBA" id="ARBA00004496"/>
    </source>
</evidence>
<feature type="domain" description="Essential protein Yae1 N-terminal" evidence="11">
    <location>
        <begin position="66"/>
        <end position="103"/>
    </location>
</feature>
<keyword evidence="9" id="KW-0539">Nucleus</keyword>
<evidence type="ECO:0000256" key="9">
    <source>
        <dbReference type="ARBA" id="ARBA00023242"/>
    </source>
</evidence>
<dbReference type="GO" id="GO:0005634">
    <property type="term" value="C:nucleus"/>
    <property type="evidence" value="ECO:0007669"/>
    <property type="project" value="UniProtKB-SubCell"/>
</dbReference>
<feature type="compositionally biased region" description="Low complexity" evidence="10">
    <location>
        <begin position="254"/>
        <end position="275"/>
    </location>
</feature>
<proteinExistence type="inferred from homology"/>
<feature type="region of interest" description="Disordered" evidence="10">
    <location>
        <begin position="119"/>
        <end position="145"/>
    </location>
</feature>
<feature type="region of interest" description="Disordered" evidence="10">
    <location>
        <begin position="235"/>
        <end position="275"/>
    </location>
</feature>
<dbReference type="PANTHER" id="PTHR18829">
    <property type="entry name" value="PROTEIN YAE1 HOMOLOG"/>
    <property type="match status" value="1"/>
</dbReference>
<dbReference type="GO" id="GO:0005737">
    <property type="term" value="C:cytoplasm"/>
    <property type="evidence" value="ECO:0007669"/>
    <property type="project" value="UniProtKB-SubCell"/>
</dbReference>
<comment type="function">
    <text evidence="1">The complex LTO1:YAE1 may function as a target specific adapter that probably recruits apo-RPLI1 to the cytosolic iron-sulfur protein assembly (CIA) complex machinery. May be required for biogenesis of the large ribosomal subunit and initiation of translation.</text>
</comment>
<sequence length="275" mass="28829">MSSTHTDNAADNSLDDIFGSSPPRNERELHAPQHAANTTTASASASGSTTEPSDLPSLRRQHVTAGYRDGVSMAKGQYVQDGFDAGFPVGAQMGMRAGTILGIMEGLLRGFEERSGPGVVKKPVVRGGTATSGGSTSTQEGKGNMDEVAELHRQKREQVRSLYQAALKELDVQAVFAGAGSEGAAAPEMPAEVVPGSKSKEGESAEAQLARKGDVVISKWEGRVAVHRWEENMEALEMKEKEKEKEKENKGENADSASATASGAGASAAQAVEQS</sequence>
<comment type="similarity">
    <text evidence="4">Belongs to the YAE1 family.</text>
</comment>
<evidence type="ECO:0000256" key="1">
    <source>
        <dbReference type="ARBA" id="ARBA00003836"/>
    </source>
</evidence>
<comment type="subcellular location">
    <subcellularLocation>
        <location evidence="3">Cytoplasm</location>
    </subcellularLocation>
    <subcellularLocation>
        <location evidence="2">Nucleus</location>
    </subcellularLocation>
</comment>
<feature type="region of interest" description="Disordered" evidence="10">
    <location>
        <begin position="1"/>
        <end position="59"/>
    </location>
</feature>
<dbReference type="Pfam" id="PF09811">
    <property type="entry name" value="Yae1_N"/>
    <property type="match status" value="1"/>
</dbReference>
<keyword evidence="13" id="KW-1185">Reference proteome</keyword>
<name>A0A1F5LLT8_PENAI</name>
<dbReference type="Proteomes" id="UP000177622">
    <property type="component" value="Unassembled WGS sequence"/>
</dbReference>
<gene>
    <name evidence="12" type="ORF">PENARI_c006G05939</name>
</gene>
<dbReference type="PANTHER" id="PTHR18829:SF0">
    <property type="entry name" value="PROTEIN YAE1 HOMOLOG"/>
    <property type="match status" value="1"/>
</dbReference>
<feature type="compositionally biased region" description="Polar residues" evidence="10">
    <location>
        <begin position="1"/>
        <end position="11"/>
    </location>
</feature>
<evidence type="ECO:0000256" key="7">
    <source>
        <dbReference type="ARBA" id="ARBA00018400"/>
    </source>
</evidence>
<accession>A0A1F5LLT8</accession>
<reference evidence="12 13" key="1">
    <citation type="journal article" date="2016" name="Sci. Rep.">
        <title>Penicillium arizonense, a new, genome sequenced fungal species, reveals a high chemical diversity in secreted metabolites.</title>
        <authorList>
            <person name="Grijseels S."/>
            <person name="Nielsen J.C."/>
            <person name="Randelovic M."/>
            <person name="Nielsen J."/>
            <person name="Nielsen K.F."/>
            <person name="Workman M."/>
            <person name="Frisvad J.C."/>
        </authorList>
    </citation>
    <scope>NUCLEOTIDE SEQUENCE [LARGE SCALE GENOMIC DNA]</scope>
    <source>
        <strain evidence="12 13">CBS 141311</strain>
    </source>
</reference>
<dbReference type="STRING" id="1835702.A0A1F5LLT8"/>
<evidence type="ECO:0000313" key="13">
    <source>
        <dbReference type="Proteomes" id="UP000177622"/>
    </source>
</evidence>
<feature type="compositionally biased region" description="Low complexity" evidence="10">
    <location>
        <begin position="35"/>
        <end position="53"/>
    </location>
</feature>
<dbReference type="EMBL" id="LXJU01000006">
    <property type="protein sequence ID" value="OGE54178.1"/>
    <property type="molecule type" value="Genomic_DNA"/>
</dbReference>
<keyword evidence="8" id="KW-0963">Cytoplasm</keyword>
<dbReference type="RefSeq" id="XP_022489615.1">
    <property type="nucleotide sequence ID" value="XM_022630368.1"/>
</dbReference>
<feature type="compositionally biased region" description="Low complexity" evidence="10">
    <location>
        <begin position="182"/>
        <end position="195"/>
    </location>
</feature>
<dbReference type="GeneID" id="34575102"/>
<organism evidence="12 13">
    <name type="scientific">Penicillium arizonense</name>
    <dbReference type="NCBI Taxonomy" id="1835702"/>
    <lineage>
        <taxon>Eukaryota</taxon>
        <taxon>Fungi</taxon>
        <taxon>Dikarya</taxon>
        <taxon>Ascomycota</taxon>
        <taxon>Pezizomycotina</taxon>
        <taxon>Eurotiomycetes</taxon>
        <taxon>Eurotiomycetidae</taxon>
        <taxon>Eurotiales</taxon>
        <taxon>Aspergillaceae</taxon>
        <taxon>Penicillium</taxon>
    </lineage>
</organism>
<feature type="compositionally biased region" description="Basic and acidic residues" evidence="10">
    <location>
        <begin position="235"/>
        <end position="253"/>
    </location>
</feature>
<dbReference type="OrthoDB" id="20086at2759"/>
<feature type="compositionally biased region" description="Basic and acidic residues" evidence="10">
    <location>
        <begin position="198"/>
        <end position="210"/>
    </location>
</feature>
<protein>
    <recommendedName>
        <fullName evidence="7">Protein YAE1</fullName>
    </recommendedName>
    <alternativeName>
        <fullName evidence="6">Protein yae1</fullName>
    </alternativeName>
</protein>